<evidence type="ECO:0000313" key="3">
    <source>
        <dbReference type="Proteomes" id="UP001500707"/>
    </source>
</evidence>
<proteinExistence type="predicted"/>
<dbReference type="Proteomes" id="UP001500707">
    <property type="component" value="Unassembled WGS sequence"/>
</dbReference>
<evidence type="ECO:0000313" key="2">
    <source>
        <dbReference type="EMBL" id="GAA3592962.1"/>
    </source>
</evidence>
<protein>
    <submittedName>
        <fullName evidence="2">Uncharacterized protein</fullName>
    </submittedName>
</protein>
<organism evidence="2 3">
    <name type="scientific">Streptomyces osmaniensis</name>
    <dbReference type="NCBI Taxonomy" id="593134"/>
    <lineage>
        <taxon>Bacteria</taxon>
        <taxon>Bacillati</taxon>
        <taxon>Actinomycetota</taxon>
        <taxon>Actinomycetes</taxon>
        <taxon>Kitasatosporales</taxon>
        <taxon>Streptomycetaceae</taxon>
        <taxon>Streptomyces</taxon>
    </lineage>
</organism>
<sequence>MTRCRATVNSQPRTDPSIPSNRSVFRQARMMVSWTMSSASPWSPGILSAYETRLSRCSLMMVLSRSDRDIAVRGAATGF</sequence>
<keyword evidence="3" id="KW-1185">Reference proteome</keyword>
<feature type="compositionally biased region" description="Polar residues" evidence="1">
    <location>
        <begin position="7"/>
        <end position="21"/>
    </location>
</feature>
<feature type="region of interest" description="Disordered" evidence="1">
    <location>
        <begin position="1"/>
        <end position="21"/>
    </location>
</feature>
<reference evidence="3" key="1">
    <citation type="journal article" date="2019" name="Int. J. Syst. Evol. Microbiol.">
        <title>The Global Catalogue of Microorganisms (GCM) 10K type strain sequencing project: providing services to taxonomists for standard genome sequencing and annotation.</title>
        <authorList>
            <consortium name="The Broad Institute Genomics Platform"/>
            <consortium name="The Broad Institute Genome Sequencing Center for Infectious Disease"/>
            <person name="Wu L."/>
            <person name="Ma J."/>
        </authorList>
    </citation>
    <scope>NUCLEOTIDE SEQUENCE [LARGE SCALE GENOMIC DNA]</scope>
    <source>
        <strain evidence="3">JCM 17656</strain>
    </source>
</reference>
<gene>
    <name evidence="2" type="ORF">GCM10022295_88190</name>
</gene>
<dbReference type="EMBL" id="BAABCE010000030">
    <property type="protein sequence ID" value="GAA3592962.1"/>
    <property type="molecule type" value="Genomic_DNA"/>
</dbReference>
<name>A0ABP6YXA0_9ACTN</name>
<evidence type="ECO:0000256" key="1">
    <source>
        <dbReference type="SAM" id="MobiDB-lite"/>
    </source>
</evidence>
<accession>A0ABP6YXA0</accession>
<comment type="caution">
    <text evidence="2">The sequence shown here is derived from an EMBL/GenBank/DDBJ whole genome shotgun (WGS) entry which is preliminary data.</text>
</comment>